<name>A0A9K3D7Q9_9EUKA</name>
<comment type="caution">
    <text evidence="1">The sequence shown here is derived from an EMBL/GenBank/DDBJ whole genome shotgun (WGS) entry which is preliminary data.</text>
</comment>
<evidence type="ECO:0000313" key="2">
    <source>
        <dbReference type="Proteomes" id="UP000265618"/>
    </source>
</evidence>
<proteinExistence type="predicted"/>
<evidence type="ECO:0000313" key="1">
    <source>
        <dbReference type="EMBL" id="GIQ88894.1"/>
    </source>
</evidence>
<protein>
    <submittedName>
        <fullName evidence="1">Uncharacterized protein</fullName>
    </submittedName>
</protein>
<keyword evidence="2" id="KW-1185">Reference proteome</keyword>
<reference evidence="1 2" key="1">
    <citation type="journal article" date="2018" name="PLoS ONE">
        <title>The draft genome of Kipferlia bialata reveals reductive genome evolution in fornicate parasites.</title>
        <authorList>
            <person name="Tanifuji G."/>
            <person name="Takabayashi S."/>
            <person name="Kume K."/>
            <person name="Takagi M."/>
            <person name="Nakayama T."/>
            <person name="Kamikawa R."/>
            <person name="Inagaki Y."/>
            <person name="Hashimoto T."/>
        </authorList>
    </citation>
    <scope>NUCLEOTIDE SEQUENCE [LARGE SCALE GENOMIC DNA]</scope>
    <source>
        <strain evidence="1">NY0173</strain>
    </source>
</reference>
<gene>
    <name evidence="1" type="ORF">KIPB_011244</name>
</gene>
<dbReference type="AlphaFoldDB" id="A0A9K3D7Q9"/>
<dbReference type="EMBL" id="BDIP01004492">
    <property type="protein sequence ID" value="GIQ88894.1"/>
    <property type="molecule type" value="Genomic_DNA"/>
</dbReference>
<organism evidence="1 2">
    <name type="scientific">Kipferlia bialata</name>
    <dbReference type="NCBI Taxonomy" id="797122"/>
    <lineage>
        <taxon>Eukaryota</taxon>
        <taxon>Metamonada</taxon>
        <taxon>Carpediemonas-like organisms</taxon>
        <taxon>Kipferlia</taxon>
    </lineage>
</organism>
<dbReference type="Proteomes" id="UP000265618">
    <property type="component" value="Unassembled WGS sequence"/>
</dbReference>
<sequence>LKRDVLAILSTDTDGVEGDLTEEQVTARDTLREKALVKAMANPDFKSVCDTILGTLLSDK</sequence>
<feature type="non-terminal residue" evidence="1">
    <location>
        <position position="1"/>
    </location>
</feature>
<accession>A0A9K3D7Q9</accession>